<keyword evidence="1" id="KW-0349">Heme</keyword>
<dbReference type="Pfam" id="PF03301">
    <property type="entry name" value="Trp_dioxygenase"/>
    <property type="match status" value="1"/>
</dbReference>
<accession>A0A5J4YQH6</accession>
<dbReference type="GO" id="GO:0046872">
    <property type="term" value="F:metal ion binding"/>
    <property type="evidence" value="ECO:0007669"/>
    <property type="project" value="UniProtKB-KW"/>
</dbReference>
<dbReference type="SUPFAM" id="SSF140959">
    <property type="entry name" value="Indolic compounds 2,3-dioxygenase-like"/>
    <property type="match status" value="1"/>
</dbReference>
<keyword evidence="1" id="KW-0479">Metal-binding</keyword>
<dbReference type="PANTHER" id="PTHR10138">
    <property type="entry name" value="TRYPTOPHAN 2,3-DIOXYGENASE"/>
    <property type="match status" value="1"/>
</dbReference>
<dbReference type="OrthoDB" id="447477at2759"/>
<dbReference type="InterPro" id="IPR037217">
    <property type="entry name" value="Trp/Indoleamine_2_3_dOase-like"/>
</dbReference>
<dbReference type="OMA" id="FITIHQT"/>
<evidence type="ECO:0000313" key="3">
    <source>
        <dbReference type="EMBL" id="KAA8493033.1"/>
    </source>
</evidence>
<dbReference type="UniPathway" id="UPA00333">
    <property type="reaction ID" value="UER00453"/>
</dbReference>
<name>A0A5J4YQH6_PORPP</name>
<comment type="caution">
    <text evidence="1">Lacks conserved residue(s) required for the propagation of feature annotation.</text>
</comment>
<reference evidence="4" key="1">
    <citation type="journal article" date="2019" name="Nat. Commun.">
        <title>Expansion of phycobilisome linker gene families in mesophilic red algae.</title>
        <authorList>
            <person name="Lee J."/>
            <person name="Kim D."/>
            <person name="Bhattacharya D."/>
            <person name="Yoon H.S."/>
        </authorList>
    </citation>
    <scope>NUCLEOTIDE SEQUENCE [LARGE SCALE GENOMIC DNA]</scope>
    <source>
        <strain evidence="4">CCMP 1328</strain>
    </source>
</reference>
<dbReference type="HAMAP" id="MF_01972">
    <property type="entry name" value="T23O"/>
    <property type="match status" value="1"/>
</dbReference>
<comment type="pathway">
    <text evidence="1">Amino-acid degradation; L-tryptophan degradation via kynurenine pathway; L-kynurenine from L-tryptophan: step 1/2.</text>
</comment>
<comment type="cofactor">
    <cofactor evidence="1">
        <name>heme</name>
        <dbReference type="ChEBI" id="CHEBI:30413"/>
    </cofactor>
    <text evidence="1">Binds 1 heme group per subunit.</text>
</comment>
<dbReference type="EMBL" id="VRMN01000008">
    <property type="protein sequence ID" value="KAA8493033.1"/>
    <property type="molecule type" value="Genomic_DNA"/>
</dbReference>
<dbReference type="Proteomes" id="UP000324585">
    <property type="component" value="Unassembled WGS sequence"/>
</dbReference>
<dbReference type="InterPro" id="IPR004981">
    <property type="entry name" value="Trp_2_3_dOase"/>
</dbReference>
<comment type="caution">
    <text evidence="3">The sequence shown here is derived from an EMBL/GenBank/DDBJ whole genome shotgun (WGS) entry which is preliminary data.</text>
</comment>
<evidence type="ECO:0000256" key="1">
    <source>
        <dbReference type="HAMAP-Rule" id="MF_03020"/>
    </source>
</evidence>
<comment type="similarity">
    <text evidence="1">Belongs to the tryptophan 2,3-dioxygenase family.</text>
</comment>
<dbReference type="GO" id="GO:0020037">
    <property type="term" value="F:heme binding"/>
    <property type="evidence" value="ECO:0007669"/>
    <property type="project" value="UniProtKB-UniRule"/>
</dbReference>
<keyword evidence="1" id="KW-0560">Oxidoreductase</keyword>
<feature type="region of interest" description="Disordered" evidence="2">
    <location>
        <begin position="32"/>
        <end position="51"/>
    </location>
</feature>
<protein>
    <recommendedName>
        <fullName evidence="1">Tryptophan 2,3-dioxygenase</fullName>
        <shortName evidence="1">TDO</shortName>
        <ecNumber evidence="1">1.13.11.11</ecNumber>
    </recommendedName>
    <alternativeName>
        <fullName evidence="1">Tryptamin 2,3-dioxygenase</fullName>
    </alternativeName>
    <alternativeName>
        <fullName evidence="1">Tryptophan oxygenase</fullName>
        <shortName evidence="1">TO</shortName>
        <shortName evidence="1">TRPO</shortName>
    </alternativeName>
    <alternativeName>
        <fullName evidence="1">Tryptophan pyrrolase</fullName>
    </alternativeName>
    <alternativeName>
        <fullName evidence="1">Tryptophanase</fullName>
    </alternativeName>
</protein>
<sequence>MAGCPVMGGGAAYVPGMMSVLHAPHGVAAAGARQPLEAPPPPRRADPVGGALVRGGAGVEPHVDAALSVLPAVSERSSASIRSAREPLYYGDYLQLDKLTTAQAPVSARCGDLQHDEMLFITIHQTYEIWFKQVLYELDSVRAIFTDLKIGANEIATALHRLQRIVEILKILVDQIRVLETMTPQQFLNFRDYLFPASGFQSYQFRLIEIKLGVQRDAVQQERFMSALSAEHRALVEAALQEPSLFDYVERWLRNMPFREFRGYNFMESYKITTNRMLELDRTAIEAQFFGKECESMITELQKNERMFRSVYDREVHEELRAQGLRRFGFRATCSALFIMLYEEEPMLHLPARLLRSLIDIDDAVNQWRYRHTQMVHKMIGTKVGTGGSLGFSYLRSTVDNLKVFTDLSNMSTLLIPSRLLPSLPAMIRDQCKFFHSVEPYDRTLFELGGGGDTLLDWSFC</sequence>
<dbReference type="AlphaFoldDB" id="A0A5J4YQH6"/>
<evidence type="ECO:0000256" key="2">
    <source>
        <dbReference type="SAM" id="MobiDB-lite"/>
    </source>
</evidence>
<proteinExistence type="inferred from homology"/>
<comment type="function">
    <text evidence="1">Heme-dependent dioxygenase that catalyzes the oxidative cleavage of the L-tryptophan (L-Trp) pyrrole ring and converts L-tryptophan to N-formyl-L-kynurenine. Catalyzes the oxidative cleavage of the indole moiety.</text>
</comment>
<organism evidence="3 4">
    <name type="scientific">Porphyridium purpureum</name>
    <name type="common">Red alga</name>
    <name type="synonym">Porphyridium cruentum</name>
    <dbReference type="NCBI Taxonomy" id="35688"/>
    <lineage>
        <taxon>Eukaryota</taxon>
        <taxon>Rhodophyta</taxon>
        <taxon>Bangiophyceae</taxon>
        <taxon>Porphyridiales</taxon>
        <taxon>Porphyridiaceae</taxon>
        <taxon>Porphyridium</taxon>
    </lineage>
</organism>
<evidence type="ECO:0000313" key="4">
    <source>
        <dbReference type="Proteomes" id="UP000324585"/>
    </source>
</evidence>
<dbReference type="GO" id="GO:0019442">
    <property type="term" value="P:L-tryptophan catabolic process to acetyl-CoA"/>
    <property type="evidence" value="ECO:0007669"/>
    <property type="project" value="TreeGrafter"/>
</dbReference>
<dbReference type="Gene3D" id="1.20.58.480">
    <property type="match status" value="1"/>
</dbReference>
<keyword evidence="1 3" id="KW-0223">Dioxygenase</keyword>
<dbReference type="PANTHER" id="PTHR10138:SF0">
    <property type="entry name" value="TRYPTOPHAN 2,3-DIOXYGENASE"/>
    <property type="match status" value="1"/>
</dbReference>
<comment type="catalytic activity">
    <reaction evidence="1">
        <text>L-tryptophan + O2 = N-formyl-L-kynurenine</text>
        <dbReference type="Rhea" id="RHEA:24536"/>
        <dbReference type="ChEBI" id="CHEBI:15379"/>
        <dbReference type="ChEBI" id="CHEBI:57912"/>
        <dbReference type="ChEBI" id="CHEBI:58629"/>
        <dbReference type="EC" id="1.13.11.11"/>
    </reaction>
</comment>
<comment type="subunit">
    <text evidence="1">Homotetramer. Dimer of dimers.</text>
</comment>
<dbReference type="Gene3D" id="1.10.287.3810">
    <property type="match status" value="1"/>
</dbReference>
<dbReference type="GO" id="GO:0019441">
    <property type="term" value="P:L-tryptophan catabolic process to kynurenine"/>
    <property type="evidence" value="ECO:0007669"/>
    <property type="project" value="UniProtKB-UniRule"/>
</dbReference>
<dbReference type="EC" id="1.13.11.11" evidence="1"/>
<keyword evidence="4" id="KW-1185">Reference proteome</keyword>
<gene>
    <name evidence="3" type="ORF">FVE85_9305</name>
</gene>
<dbReference type="GO" id="GO:0004833">
    <property type="term" value="F:L-tryptophan 2,3-dioxygenase activity"/>
    <property type="evidence" value="ECO:0007669"/>
    <property type="project" value="UniProtKB-UniRule"/>
</dbReference>
<keyword evidence="1" id="KW-0823">Tryptophan catabolism</keyword>
<feature type="binding site" evidence="1">
    <location>
        <position position="223"/>
    </location>
    <ligand>
        <name>substrate</name>
    </ligand>
</feature>
<keyword evidence="1" id="KW-0408">Iron</keyword>